<sequence length="71" mass="8225">MRLLLWDHGAEPLLELHIPGKVDKPDIHRVRIIGLTPRYRLPADMLPTGIRLYVVLDKEIMPQDYIAESPQ</sequence>
<dbReference type="EMBL" id="MFJD01000007">
    <property type="protein sequence ID" value="OGG02530.1"/>
    <property type="molecule type" value="Genomic_DNA"/>
</dbReference>
<evidence type="ECO:0000313" key="2">
    <source>
        <dbReference type="Proteomes" id="UP000178448"/>
    </source>
</evidence>
<gene>
    <name evidence="1" type="ORF">A2Z33_01900</name>
</gene>
<dbReference type="Proteomes" id="UP000178448">
    <property type="component" value="Unassembled WGS sequence"/>
</dbReference>
<protein>
    <submittedName>
        <fullName evidence="1">Uncharacterized protein</fullName>
    </submittedName>
</protein>
<name>A0A1F5YQR6_9BACT</name>
<comment type="caution">
    <text evidence="1">The sequence shown here is derived from an EMBL/GenBank/DDBJ whole genome shotgun (WGS) entry which is preliminary data.</text>
</comment>
<organism evidence="1 2">
    <name type="scientific">Candidatus Gottesmanbacteria bacterium RBG_16_52_11</name>
    <dbReference type="NCBI Taxonomy" id="1798374"/>
    <lineage>
        <taxon>Bacteria</taxon>
        <taxon>Candidatus Gottesmaniibacteriota</taxon>
    </lineage>
</organism>
<dbReference type="AlphaFoldDB" id="A0A1F5YQR6"/>
<evidence type="ECO:0000313" key="1">
    <source>
        <dbReference type="EMBL" id="OGG02530.1"/>
    </source>
</evidence>
<proteinExistence type="predicted"/>
<reference evidence="1 2" key="1">
    <citation type="journal article" date="2016" name="Nat. Commun.">
        <title>Thousands of microbial genomes shed light on interconnected biogeochemical processes in an aquifer system.</title>
        <authorList>
            <person name="Anantharaman K."/>
            <person name="Brown C.T."/>
            <person name="Hug L.A."/>
            <person name="Sharon I."/>
            <person name="Castelle C.J."/>
            <person name="Probst A.J."/>
            <person name="Thomas B.C."/>
            <person name="Singh A."/>
            <person name="Wilkins M.J."/>
            <person name="Karaoz U."/>
            <person name="Brodie E.L."/>
            <person name="Williams K.H."/>
            <person name="Hubbard S.S."/>
            <person name="Banfield J.F."/>
        </authorList>
    </citation>
    <scope>NUCLEOTIDE SEQUENCE [LARGE SCALE GENOMIC DNA]</scope>
</reference>
<accession>A0A1F5YQR6</accession>